<dbReference type="Gene3D" id="3.30.160.60">
    <property type="entry name" value="Classic Zinc Finger"/>
    <property type="match status" value="1"/>
</dbReference>
<protein>
    <submittedName>
        <fullName evidence="5">E3 ubiquitin-protein ligase TRIM9</fullName>
    </submittedName>
</protein>
<sequence>MYCVQCKVPVCYQCLEEGKHSSHEVKALGAMWKLHKLLCSKALNYVLKFKQMRSPGDFKV</sequence>
<reference evidence="6" key="1">
    <citation type="journal article" date="2013" name="Nat. Genet.">
        <title>The draft genomes of soft-shell turtle and green sea turtle yield insights into the development and evolution of the turtle-specific body plan.</title>
        <authorList>
            <person name="Wang Z."/>
            <person name="Pascual-Anaya J."/>
            <person name="Zadissa A."/>
            <person name="Li W."/>
            <person name="Niimura Y."/>
            <person name="Huang Z."/>
            <person name="Li C."/>
            <person name="White S."/>
            <person name="Xiong Z."/>
            <person name="Fang D."/>
            <person name="Wang B."/>
            <person name="Ming Y."/>
            <person name="Chen Y."/>
            <person name="Zheng Y."/>
            <person name="Kuraku S."/>
            <person name="Pignatelli M."/>
            <person name="Herrero J."/>
            <person name="Beal K."/>
            <person name="Nozawa M."/>
            <person name="Li Q."/>
            <person name="Wang J."/>
            <person name="Zhang H."/>
            <person name="Yu L."/>
            <person name="Shigenobu S."/>
            <person name="Wang J."/>
            <person name="Liu J."/>
            <person name="Flicek P."/>
            <person name="Searle S."/>
            <person name="Wang J."/>
            <person name="Kuratani S."/>
            <person name="Yin Y."/>
            <person name="Aken B."/>
            <person name="Zhang G."/>
            <person name="Irie N."/>
        </authorList>
    </citation>
    <scope>NUCLEOTIDE SEQUENCE [LARGE SCALE GENOMIC DNA]</scope>
</reference>
<evidence type="ECO:0000259" key="4">
    <source>
        <dbReference type="PROSITE" id="PS50119"/>
    </source>
</evidence>
<organism evidence="5 6">
    <name type="scientific">Chelonia mydas</name>
    <name type="common">Green sea-turtle</name>
    <name type="synonym">Chelonia agassizi</name>
    <dbReference type="NCBI Taxonomy" id="8469"/>
    <lineage>
        <taxon>Eukaryota</taxon>
        <taxon>Metazoa</taxon>
        <taxon>Chordata</taxon>
        <taxon>Craniata</taxon>
        <taxon>Vertebrata</taxon>
        <taxon>Euteleostomi</taxon>
        <taxon>Archelosauria</taxon>
        <taxon>Testudinata</taxon>
        <taxon>Testudines</taxon>
        <taxon>Cryptodira</taxon>
        <taxon>Durocryptodira</taxon>
        <taxon>Americhelydia</taxon>
        <taxon>Chelonioidea</taxon>
        <taxon>Cheloniidae</taxon>
        <taxon>Chelonia</taxon>
    </lineage>
</organism>
<keyword evidence="1 3" id="KW-0863">Zinc-finger</keyword>
<evidence type="ECO:0000256" key="1">
    <source>
        <dbReference type="ARBA" id="ARBA00022771"/>
    </source>
</evidence>
<dbReference type="Proteomes" id="UP000031443">
    <property type="component" value="Unassembled WGS sequence"/>
</dbReference>
<evidence type="ECO:0000256" key="3">
    <source>
        <dbReference type="PROSITE-ProRule" id="PRU00024"/>
    </source>
</evidence>
<evidence type="ECO:0000256" key="2">
    <source>
        <dbReference type="ARBA" id="ARBA00022833"/>
    </source>
</evidence>
<name>M7AV30_CHEMY</name>
<dbReference type="STRING" id="8469.M7AV30"/>
<keyword evidence="2" id="KW-0862">Zinc</keyword>
<proteinExistence type="predicted"/>
<evidence type="ECO:0000313" key="5">
    <source>
        <dbReference type="EMBL" id="EMP26835.1"/>
    </source>
</evidence>
<dbReference type="Pfam" id="PF00643">
    <property type="entry name" value="zf-B_box"/>
    <property type="match status" value="1"/>
</dbReference>
<feature type="domain" description="B box-type" evidence="4">
    <location>
        <begin position="1"/>
        <end position="28"/>
    </location>
</feature>
<dbReference type="EMBL" id="KB575888">
    <property type="protein sequence ID" value="EMP26835.1"/>
    <property type="molecule type" value="Genomic_DNA"/>
</dbReference>
<accession>M7AV30</accession>
<keyword evidence="1 3" id="KW-0479">Metal-binding</keyword>
<evidence type="ECO:0000313" key="6">
    <source>
        <dbReference type="Proteomes" id="UP000031443"/>
    </source>
</evidence>
<dbReference type="eggNOG" id="KOG4367">
    <property type="taxonomic scope" value="Eukaryota"/>
</dbReference>
<dbReference type="PROSITE" id="PS50119">
    <property type="entry name" value="ZF_BBOX"/>
    <property type="match status" value="1"/>
</dbReference>
<keyword evidence="6" id="KW-1185">Reference proteome</keyword>
<dbReference type="SUPFAM" id="SSF57845">
    <property type="entry name" value="B-box zinc-binding domain"/>
    <property type="match status" value="1"/>
</dbReference>
<gene>
    <name evidence="5" type="ORF">UY3_16084</name>
</gene>
<dbReference type="GO" id="GO:0008270">
    <property type="term" value="F:zinc ion binding"/>
    <property type="evidence" value="ECO:0007669"/>
    <property type="project" value="UniProtKB-KW"/>
</dbReference>
<dbReference type="InterPro" id="IPR000315">
    <property type="entry name" value="Znf_B-box"/>
</dbReference>
<dbReference type="AlphaFoldDB" id="M7AV30"/>